<dbReference type="InterPro" id="IPR050875">
    <property type="entry name" value="Troponin_I"/>
</dbReference>
<reference evidence="9 10" key="1">
    <citation type="submission" date="2024-12" db="EMBL/GenBank/DDBJ databases">
        <title>The unique morphological basis and parallel evolutionary history of personate flowers in Penstemon.</title>
        <authorList>
            <person name="Depatie T.H."/>
            <person name="Wessinger C.A."/>
        </authorList>
    </citation>
    <scope>NUCLEOTIDE SEQUENCE [LARGE SCALE GENOMIC DNA]</scope>
    <source>
        <strain evidence="9">WTNN_2</strain>
        <tissue evidence="9">Leaf</tissue>
    </source>
</reference>
<gene>
    <name evidence="9" type="ORF">ACJIZ3_013013</name>
</gene>
<dbReference type="GO" id="GO:0005819">
    <property type="term" value="C:spindle"/>
    <property type="evidence" value="ECO:0007669"/>
    <property type="project" value="UniProtKB-SubCell"/>
</dbReference>
<feature type="compositionally biased region" description="Polar residues" evidence="7">
    <location>
        <begin position="830"/>
        <end position="845"/>
    </location>
</feature>
<keyword evidence="5" id="KW-0206">Cytoskeleton</keyword>
<feature type="region of interest" description="Disordered" evidence="7">
    <location>
        <begin position="804"/>
        <end position="845"/>
    </location>
</feature>
<keyword evidence="10" id="KW-1185">Reference proteome</keyword>
<feature type="region of interest" description="Disordered" evidence="7">
    <location>
        <begin position="1551"/>
        <end position="1720"/>
    </location>
</feature>
<evidence type="ECO:0000256" key="4">
    <source>
        <dbReference type="ARBA" id="ARBA00022490"/>
    </source>
</evidence>
<comment type="subcellular location">
    <subcellularLocation>
        <location evidence="2">Cytoplasm</location>
        <location evidence="2">Cytoskeleton</location>
        <location evidence="2">Spindle</location>
    </subcellularLocation>
    <subcellularLocation>
        <location evidence="1">Nucleus</location>
    </subcellularLocation>
</comment>
<dbReference type="Proteomes" id="UP001634393">
    <property type="component" value="Unassembled WGS sequence"/>
</dbReference>
<feature type="compositionally biased region" description="Acidic residues" evidence="7">
    <location>
        <begin position="1705"/>
        <end position="1714"/>
    </location>
</feature>
<keyword evidence="4" id="KW-0963">Cytoplasm</keyword>
<evidence type="ECO:0000256" key="1">
    <source>
        <dbReference type="ARBA" id="ARBA00004123"/>
    </source>
</evidence>
<dbReference type="PANTHER" id="PTHR13738:SF1">
    <property type="entry name" value="TROPONIN I"/>
    <property type="match status" value="1"/>
</dbReference>
<feature type="domain" description="Inner centromere protein ARK-binding" evidence="8">
    <location>
        <begin position="1705"/>
        <end position="1757"/>
    </location>
</feature>
<evidence type="ECO:0000313" key="10">
    <source>
        <dbReference type="Proteomes" id="UP001634393"/>
    </source>
</evidence>
<accession>A0ABD3UQT1</accession>
<organism evidence="9 10">
    <name type="scientific">Penstemon smallii</name>
    <dbReference type="NCBI Taxonomy" id="265156"/>
    <lineage>
        <taxon>Eukaryota</taxon>
        <taxon>Viridiplantae</taxon>
        <taxon>Streptophyta</taxon>
        <taxon>Embryophyta</taxon>
        <taxon>Tracheophyta</taxon>
        <taxon>Spermatophyta</taxon>
        <taxon>Magnoliopsida</taxon>
        <taxon>eudicotyledons</taxon>
        <taxon>Gunneridae</taxon>
        <taxon>Pentapetalae</taxon>
        <taxon>asterids</taxon>
        <taxon>lamiids</taxon>
        <taxon>Lamiales</taxon>
        <taxon>Plantaginaceae</taxon>
        <taxon>Cheloneae</taxon>
        <taxon>Penstemon</taxon>
    </lineage>
</organism>
<proteinExistence type="inferred from homology"/>
<evidence type="ECO:0000256" key="6">
    <source>
        <dbReference type="ARBA" id="ARBA00023242"/>
    </source>
</evidence>
<dbReference type="Pfam" id="PF03941">
    <property type="entry name" value="INCENP_ARK-bind"/>
    <property type="match status" value="1"/>
</dbReference>
<name>A0ABD3UQT1_9LAMI</name>
<keyword evidence="6" id="KW-0539">Nucleus</keyword>
<protein>
    <recommendedName>
        <fullName evidence="8">Inner centromere protein ARK-binding domain-containing protein</fullName>
    </recommendedName>
</protein>
<feature type="compositionally biased region" description="Basic and acidic residues" evidence="7">
    <location>
        <begin position="805"/>
        <end position="828"/>
    </location>
</feature>
<dbReference type="PANTHER" id="PTHR13738">
    <property type="entry name" value="TROPONIN I"/>
    <property type="match status" value="1"/>
</dbReference>
<sequence length="1763" mass="195461">MTTVEKLLVQIFERKKWIIEQVKQQTELYNQHLASKLIIDGFTPPSWLWSPNNSPDSKELNKEELISKLLRPNVKPSVCCSSAHYPMYNNLGHTLDNGENSDGFFMEALTSNKGLNNHGDPIVPTMSGDDATCALNTVSELDVSITSPEDDTDGRNSNICRASDHTLARIQRSKSRQKDLEFRSSAKALAKSGSSHENIDGAFSSRIILSSFATDQTAQKNELPGSAERCVVGESCKDPDVGESNFQSKEKRMDVYTGRITRSRSYVKGPDSVAGSLKIGCSADYCGEDVSSHGAKVSKSRSVSISDYADESRKSAGPAIACFESCEGKALDRADCQGKVSEINIYTGRVSRSKLSSKHRGFADDLSKADTSHDNAQKIDNAIMGPEDDLPAHHVDVSMSRNSPSERCGTSDYWKADSSSNDALGVDNVMMESQDNLPADHVDRSVTRVNPSEVLDEGSGARKSIPEDCKSQKEMGAILSYGMTTSWSSSQHNACVGETPDQDIPPYSVKSGGIILLPSNGRSALQAYISDEELSLIRPSFGPVHQVTGPQTLDNDQDILNSVKFPEISHCVGNMSTTDPKNKFVANDKLPNASGAQSIPPFYETHSRLDEQGDTEAGFVVGNELVLHDLVDQFVSSSSKDFKQRRNLEPPIELGPSSSFVFVEPKELDFGLYEKYNLENSTCNSGKESLDNFSENMSSSFPDSPDKEMSGDIKVPRVEKSSEISDVLSKGEEIWTNSLPYDVQENLDTRTEKYVPIASEHKISKSPLGYTEAGLNCKNYEAEDKADILLTKIVGTPDLQIHFKQGHDSLPEQHIEEGDWSGEGKERGSLVSNAPGSKTDRSPYSFNSVKKPVAESHVCLTEKVEMGSSTCIHDKTKQVSTQEFQVLPCLNGEVSCQYADFPLSENVLVTIGTEGSPQVEDLSLEKKFRTSSIESWPQPKRRKLEHQQANSCTTSPNFRIRKLHSFQSGPTSKHLQSLDMDVDTVLRDASEEKESSDMDMHQVMDFNLTKGLGSTFESQIGEVPFVKEQIEEKKSSTVISNEQLGVALVSSLSNKEAINSHGCSFEGMRTSPSSSNHFDASDPGDRQCSQPSCYLDKRIDYINFENSTLTNRMLQGTKSSQWEDGLQSQCLLLSDSNKDLDFIAVDQSMPVFEGFIVDAQENSGEMDIAAYGVDLDKLNLPSDTIERASILAKICRSASLETPLSSSASAFDFQGTQNLFQSVPNGRTEHLDLSSTLPLDAEVDTQLGFGDSLVNDAKDAIERMQYSDCLPYSGACYGWNFRNRNASPVGKLWERLSLHTESSEKSLSSNPELACFTIEEDSCSTSEENKEMDGTADDALKEFDYVSANHFDKRPPLMDMTNLDLLPPASVSAQEDILRADGLDFVSTKSIVNAAKDKVRQSSKNQFRNYETRKKQTSFLGNSEVRKNQTLSIGGNGIKKSKESILNRSSKAIMPTKSSLIRQEQKLSLKESRTNNIVSNVNSFLPLVQQKQAAPICAGKRDVKVKALEAAEAAKRLEDKKENERKIRKEALKLERAKLEEKNLRQMELEKKKKVEDRKKKDADIIAKKRLREEEERKGKEQKRMRIEAKQQQREQEEKTRAEKAEKEKQRSKDEQMNSKKEYNETKKQQKREIVRGNDDAALKKSETKPNPTGLSVHFEERGTSGDSFEAGKGMHIADKSPTNKDLIPQKIQGNSYEISPYQCSDDEDEEDDALPTKKSIPSWASKSSVALLLPLLQNMNPDAIFPPESSCSMDEVLLHWKL</sequence>
<evidence type="ECO:0000256" key="5">
    <source>
        <dbReference type="ARBA" id="ARBA00023212"/>
    </source>
</evidence>
<evidence type="ECO:0000256" key="7">
    <source>
        <dbReference type="SAM" id="MobiDB-lite"/>
    </source>
</evidence>
<dbReference type="InterPro" id="IPR005635">
    <property type="entry name" value="Inner_centromere_prot_ARK-bd"/>
</dbReference>
<evidence type="ECO:0000256" key="2">
    <source>
        <dbReference type="ARBA" id="ARBA00004186"/>
    </source>
</evidence>
<dbReference type="EMBL" id="JBJXBP010000001">
    <property type="protein sequence ID" value="KAL3851131.1"/>
    <property type="molecule type" value="Genomic_DNA"/>
</dbReference>
<evidence type="ECO:0000256" key="3">
    <source>
        <dbReference type="ARBA" id="ARBA00010042"/>
    </source>
</evidence>
<evidence type="ECO:0000259" key="8">
    <source>
        <dbReference type="Pfam" id="PF03941"/>
    </source>
</evidence>
<comment type="caution">
    <text evidence="9">The sequence shown here is derived from an EMBL/GenBank/DDBJ whole genome shotgun (WGS) entry which is preliminary data.</text>
</comment>
<comment type="similarity">
    <text evidence="3">Belongs to the INCENP family.</text>
</comment>
<evidence type="ECO:0000313" key="9">
    <source>
        <dbReference type="EMBL" id="KAL3851131.1"/>
    </source>
</evidence>
<feature type="compositionally biased region" description="Basic and acidic residues" evidence="7">
    <location>
        <begin position="1551"/>
        <end position="1648"/>
    </location>
</feature>
<dbReference type="GO" id="GO:0005634">
    <property type="term" value="C:nucleus"/>
    <property type="evidence" value="ECO:0007669"/>
    <property type="project" value="UniProtKB-SubCell"/>
</dbReference>